<dbReference type="HOGENOM" id="CLU_001378_0_0_1"/>
<evidence type="ECO:0000256" key="4">
    <source>
        <dbReference type="ARBA" id="ARBA00022840"/>
    </source>
</evidence>
<dbReference type="GO" id="GO:0016787">
    <property type="term" value="F:hydrolase activity"/>
    <property type="evidence" value="ECO:0007669"/>
    <property type="project" value="UniProtKB-UniRule"/>
</dbReference>
<dbReference type="Pfam" id="PF00580">
    <property type="entry name" value="UvrD-helicase"/>
    <property type="match status" value="1"/>
</dbReference>
<keyword evidence="1 5" id="KW-0547">Nucleotide-binding</keyword>
<dbReference type="PROSITE" id="PS51198">
    <property type="entry name" value="UVRD_HELICASE_ATP_BIND"/>
    <property type="match status" value="1"/>
</dbReference>
<gene>
    <name evidence="7" type="ORF">PAXRUDRAFT_273934</name>
</gene>
<dbReference type="InterPro" id="IPR014017">
    <property type="entry name" value="DNA_helicase_UvrD-like_C"/>
</dbReference>
<dbReference type="GO" id="GO:0004386">
    <property type="term" value="F:helicase activity"/>
    <property type="evidence" value="ECO:0007669"/>
    <property type="project" value="UniProtKB-UniRule"/>
</dbReference>
<sequence length="1960" mass="223043">MAREITYKLKTALQFYLDLLLEPALAQPLKDAYLRAVDKEAVRVTQPEHSKVATEAIETKPSAYPIVQPMKAALYFENADGFGDWRILVSTDATKKLRELTKSDQKKCAIVLKKIKQLSNGHFSEDNQKRLNEPSGVPIFEAKMQRDLRLVYQVDVVPNNDRKGERQAIKIYGIYTHTQLNRIWDALGQHLAGRGKEYRRRCIYRNRPARPGDNVYLPACFPPEAAQIEFRPTPLVLSDQNKDELHSLLVLEKYVAFSQAFLNGLIANQDVQHVFELGSQEWKIVECATSCYVLGRSGTGKTTTMLFKMLGIQHAWETQGSGLPKPRQIFVTKSRVLATKVEEYFKKLLESLALGGYSLEELRKLKARNTQMAETGLVDLDDVPEDQSSIPQRYCALEEKHFPLFVTFDKLVRMIAADVLTGDGPEVQSAAKLFINKSDVEAKESFVTFDVFAREYWPHFPQPLTKGLEPWLVFSEFMGIIKGSETSLACPDGFLDEETYCSLPPRSNPTFANQRQTIYALFEVYRKLKLQRRHHDVADRTHAILKILLGGTPFKGRKVDYLYVDEAQDNLLIDALLLRLICRNPDGLFWAGDTAQTISAGSSFRFDDLKAFLYRIEKDQSTHLIQERSVTHPTEFQLAINYRSHGGIVNCAHTVIERITRFWPDAIDGLQPEHGIVDGLKPVFFHGWDQDTVRYEQFLFGESGSHIEFGAQQCILVRDDEARDKLREQVGDIGLIMTLYESKGLEFNDVLLYNFFEDSAVDLSRWRVLLNYTEGEFDGRDLSKAYAPSFERDQGRFAGVCSELKLLYVGITRARKNMWIVDKSDKSEPMRVVWTSRDQIQNCTPGTDVPHLAVSSTPAEWESFGRNLFKHKRYPQAMHCFARASQPRMVAICQAFHLRDVAHAQVGAAQRKQALFTAADAFMASGNDAPAGKDKLQYHRNAARCYEQAGDDRRAAMSYIAAQEYELAARRYRKAGLFDETLEILDKYSQSIPSESTEELYTVCRLFYCSKNNKPPLPLFPSLQAEVEFLEDYGLDFAHASLCESQGKYSEAAELHLTGNRPLDAIRVFLKEKGSREAMKRVANILLESLWRRCSFGIPSKEVAGDQHIIELLALARELPLDLWDPFVRDEICMFQAIAQGDLATLDKLAVTSLETGNKALLLLSLNHVFGRRLPPLKSAKLSEMSVFLTKFLTYTRLLYQVISHPDPVSSESIKRLFCISDVSSTECSMELGSFLHSCTTGHRDDPKYPRPSRVTLSRKDTVFTLRKYLAEHLHERVTAENELCCDAVVFSQCLSFLINGYCNRVECPQDHVVLSALDSRQYNARVCIHLQQISILQVMYSANPRLRRQESQDCVLHWLSHLYEAFKPQFHVQGSIADLDFSMMPGGHESIRAIRHWVRDALYNLDPTHDRSGFLTTVLRLTSLVFAFDRSDALKCINQAPFNTHHVKPPNFLYTDGRYLVEDIVNLFDGVAQTSISSGIRFLRHILKNSLYANLSVLCDCLEEVVGKIAVSWRLSYVPPLNGLVLPRGWLSNKDFCNRKDVKITLLLDLLVCVGDLLMRLQSGFAGDTFRLLHTKLTPMLCNVFTSRICRMLCLLAYNIGNFFVKNKVENILASLQTAGIAQRPHPLYRRYAYARRNGYPRVMADYDANVVIEDLVQLVHKRLDPRPLQISPRIKQVLYENPADIAQSLASQLATARSDLRVDVQASVIQPVYVSQTDVIEDPRDDIQLEGPDSSLDPADEIHEEPEELAPVTDEPALICAHDPTEEEISAVQKIQAAYRRYRRRRDILARAVGSGMKAERNIVFVACLKNVYASSWQRSPYRNLYLWALPHLVVCLDKAIAIAYEFKGRTKELLLKERHERLEELGRQRSEITALIKAGSNLRKDIAPNAAMHQQRDVDKLKKANLDVKNLIYRLPTPVGPELQNGLQTACQIIMEDLKQVTKPERPTLNIEDLDFY</sequence>
<keyword evidence="3 5" id="KW-0347">Helicase</keyword>
<dbReference type="PANTHER" id="PTHR21529">
    <property type="entry name" value="MAMMARY TURMOR VIRUS RECEPTOR HOMOLOG 1, 2 MTVR1, 2"/>
    <property type="match status" value="1"/>
</dbReference>
<dbReference type="Pfam" id="PF13361">
    <property type="entry name" value="UvrD_C"/>
    <property type="match status" value="1"/>
</dbReference>
<dbReference type="InParanoid" id="A0A0D0E610"/>
<dbReference type="InterPro" id="IPR039904">
    <property type="entry name" value="TRANK1"/>
</dbReference>
<keyword evidence="2 5" id="KW-0378">Hydrolase</keyword>
<dbReference type="SUPFAM" id="SSF52540">
    <property type="entry name" value="P-loop containing nucleoside triphosphate hydrolases"/>
    <property type="match status" value="1"/>
</dbReference>
<reference evidence="7 8" key="1">
    <citation type="submission" date="2014-04" db="EMBL/GenBank/DDBJ databases">
        <authorList>
            <consortium name="DOE Joint Genome Institute"/>
            <person name="Kuo A."/>
            <person name="Kohler A."/>
            <person name="Jargeat P."/>
            <person name="Nagy L.G."/>
            <person name="Floudas D."/>
            <person name="Copeland A."/>
            <person name="Barry K.W."/>
            <person name="Cichocki N."/>
            <person name="Veneault-Fourrey C."/>
            <person name="LaButti K."/>
            <person name="Lindquist E.A."/>
            <person name="Lipzen A."/>
            <person name="Lundell T."/>
            <person name="Morin E."/>
            <person name="Murat C."/>
            <person name="Sun H."/>
            <person name="Tunlid A."/>
            <person name="Henrissat B."/>
            <person name="Grigoriev I.V."/>
            <person name="Hibbett D.S."/>
            <person name="Martin F."/>
            <person name="Nordberg H.P."/>
            <person name="Cantor M.N."/>
            <person name="Hua S.X."/>
        </authorList>
    </citation>
    <scope>NUCLEOTIDE SEQUENCE [LARGE SCALE GENOMIC DNA]</scope>
    <source>
        <strain evidence="7 8">Ve08.2h10</strain>
    </source>
</reference>
<dbReference type="OrthoDB" id="3156807at2759"/>
<evidence type="ECO:0000256" key="1">
    <source>
        <dbReference type="ARBA" id="ARBA00022741"/>
    </source>
</evidence>
<protein>
    <recommendedName>
        <fullName evidence="6">UvrD-like helicase ATP-binding domain-containing protein</fullName>
    </recommendedName>
</protein>
<feature type="binding site" evidence="5">
    <location>
        <begin position="295"/>
        <end position="302"/>
    </location>
    <ligand>
        <name>ATP</name>
        <dbReference type="ChEBI" id="CHEBI:30616"/>
    </ligand>
</feature>
<evidence type="ECO:0000313" key="7">
    <source>
        <dbReference type="EMBL" id="KIK96874.1"/>
    </source>
</evidence>
<reference evidence="8" key="2">
    <citation type="submission" date="2015-01" db="EMBL/GenBank/DDBJ databases">
        <title>Evolutionary Origins and Diversification of the Mycorrhizal Mutualists.</title>
        <authorList>
            <consortium name="DOE Joint Genome Institute"/>
            <consortium name="Mycorrhizal Genomics Consortium"/>
            <person name="Kohler A."/>
            <person name="Kuo A."/>
            <person name="Nagy L.G."/>
            <person name="Floudas D."/>
            <person name="Copeland A."/>
            <person name="Barry K.W."/>
            <person name="Cichocki N."/>
            <person name="Veneault-Fourrey C."/>
            <person name="LaButti K."/>
            <person name="Lindquist E.A."/>
            <person name="Lipzen A."/>
            <person name="Lundell T."/>
            <person name="Morin E."/>
            <person name="Murat C."/>
            <person name="Riley R."/>
            <person name="Ohm R."/>
            <person name="Sun H."/>
            <person name="Tunlid A."/>
            <person name="Henrissat B."/>
            <person name="Grigoriev I.V."/>
            <person name="Hibbett D.S."/>
            <person name="Martin F."/>
        </authorList>
    </citation>
    <scope>NUCLEOTIDE SEQUENCE [LARGE SCALE GENOMIC DNA]</scope>
    <source>
        <strain evidence="8">Ve08.2h10</strain>
    </source>
</reference>
<evidence type="ECO:0000256" key="3">
    <source>
        <dbReference type="ARBA" id="ARBA00022806"/>
    </source>
</evidence>
<dbReference type="Gene3D" id="3.40.50.300">
    <property type="entry name" value="P-loop containing nucleotide triphosphate hydrolases"/>
    <property type="match status" value="2"/>
</dbReference>
<keyword evidence="8" id="KW-1185">Reference proteome</keyword>
<dbReference type="InterPro" id="IPR014016">
    <property type="entry name" value="UvrD-like_ATP-bd"/>
</dbReference>
<dbReference type="Proteomes" id="UP000054538">
    <property type="component" value="Unassembled WGS sequence"/>
</dbReference>
<evidence type="ECO:0000313" key="8">
    <source>
        <dbReference type="Proteomes" id="UP000054538"/>
    </source>
</evidence>
<proteinExistence type="predicted"/>
<evidence type="ECO:0000256" key="5">
    <source>
        <dbReference type="PROSITE-ProRule" id="PRU00560"/>
    </source>
</evidence>
<evidence type="ECO:0000259" key="6">
    <source>
        <dbReference type="PROSITE" id="PS51198"/>
    </source>
</evidence>
<feature type="domain" description="UvrD-like helicase ATP-binding" evidence="6">
    <location>
        <begin position="274"/>
        <end position="645"/>
    </location>
</feature>
<keyword evidence="4 5" id="KW-0067">ATP-binding</keyword>
<organism evidence="7 8">
    <name type="scientific">Paxillus rubicundulus Ve08.2h10</name>
    <dbReference type="NCBI Taxonomy" id="930991"/>
    <lineage>
        <taxon>Eukaryota</taxon>
        <taxon>Fungi</taxon>
        <taxon>Dikarya</taxon>
        <taxon>Basidiomycota</taxon>
        <taxon>Agaricomycotina</taxon>
        <taxon>Agaricomycetes</taxon>
        <taxon>Agaricomycetidae</taxon>
        <taxon>Boletales</taxon>
        <taxon>Paxilineae</taxon>
        <taxon>Paxillaceae</taxon>
        <taxon>Paxillus</taxon>
    </lineage>
</organism>
<dbReference type="InterPro" id="IPR027417">
    <property type="entry name" value="P-loop_NTPase"/>
</dbReference>
<dbReference type="EMBL" id="KN824963">
    <property type="protein sequence ID" value="KIK96874.1"/>
    <property type="molecule type" value="Genomic_DNA"/>
</dbReference>
<evidence type="ECO:0000256" key="2">
    <source>
        <dbReference type="ARBA" id="ARBA00022801"/>
    </source>
</evidence>
<accession>A0A0D0E610</accession>
<dbReference type="PANTHER" id="PTHR21529:SF4">
    <property type="entry name" value="TPR AND ANKYRIN REPEAT-CONTAINING PROTEIN 1"/>
    <property type="match status" value="1"/>
</dbReference>
<dbReference type="STRING" id="930991.A0A0D0E610"/>
<name>A0A0D0E610_9AGAM</name>
<dbReference type="GO" id="GO:0005524">
    <property type="term" value="F:ATP binding"/>
    <property type="evidence" value="ECO:0007669"/>
    <property type="project" value="UniProtKB-UniRule"/>
</dbReference>